<evidence type="ECO:0000256" key="3">
    <source>
        <dbReference type="ARBA" id="ARBA00022777"/>
    </source>
</evidence>
<dbReference type="OrthoDB" id="9805576at2"/>
<dbReference type="PANTHER" id="PTHR43095">
    <property type="entry name" value="SUGAR KINASE"/>
    <property type="match status" value="1"/>
</dbReference>
<name>A0A1E5LJK1_9BACI</name>
<dbReference type="Pfam" id="PF00370">
    <property type="entry name" value="FGGY_N"/>
    <property type="match status" value="1"/>
</dbReference>
<dbReference type="Proteomes" id="UP000095209">
    <property type="component" value="Unassembled WGS sequence"/>
</dbReference>
<comment type="similarity">
    <text evidence="1">Belongs to the FGGY kinase family.</text>
</comment>
<evidence type="ECO:0000256" key="1">
    <source>
        <dbReference type="ARBA" id="ARBA00009156"/>
    </source>
</evidence>
<keyword evidence="6" id="KW-1185">Reference proteome</keyword>
<dbReference type="Gene3D" id="3.30.420.40">
    <property type="match status" value="1"/>
</dbReference>
<evidence type="ECO:0000313" key="5">
    <source>
        <dbReference type="EMBL" id="OEH94273.1"/>
    </source>
</evidence>
<protein>
    <recommendedName>
        <fullName evidence="4">Carbohydrate kinase FGGY N-terminal domain-containing protein</fullName>
    </recommendedName>
</protein>
<dbReference type="GO" id="GO:0005975">
    <property type="term" value="P:carbohydrate metabolic process"/>
    <property type="evidence" value="ECO:0007669"/>
    <property type="project" value="InterPro"/>
</dbReference>
<dbReference type="AlphaFoldDB" id="A0A1E5LJK1"/>
<evidence type="ECO:0000256" key="2">
    <source>
        <dbReference type="ARBA" id="ARBA00022679"/>
    </source>
</evidence>
<organism evidence="5 6">
    <name type="scientific">Bacillus solimangrovi</name>
    <dbReference type="NCBI Taxonomy" id="1305675"/>
    <lineage>
        <taxon>Bacteria</taxon>
        <taxon>Bacillati</taxon>
        <taxon>Bacillota</taxon>
        <taxon>Bacilli</taxon>
        <taxon>Bacillales</taxon>
        <taxon>Bacillaceae</taxon>
        <taxon>Bacillus</taxon>
    </lineage>
</organism>
<dbReference type="EMBL" id="MJEH01000003">
    <property type="protein sequence ID" value="OEH94273.1"/>
    <property type="molecule type" value="Genomic_DNA"/>
</dbReference>
<feature type="domain" description="Carbohydrate kinase FGGY N-terminal" evidence="4">
    <location>
        <begin position="5"/>
        <end position="132"/>
    </location>
</feature>
<dbReference type="InterPro" id="IPR018484">
    <property type="entry name" value="FGGY_N"/>
</dbReference>
<keyword evidence="2" id="KW-0808">Transferase</keyword>
<evidence type="ECO:0000313" key="6">
    <source>
        <dbReference type="Proteomes" id="UP000095209"/>
    </source>
</evidence>
<dbReference type="GO" id="GO:0016301">
    <property type="term" value="F:kinase activity"/>
    <property type="evidence" value="ECO:0007669"/>
    <property type="project" value="UniProtKB-KW"/>
</dbReference>
<proteinExistence type="inferred from homology"/>
<keyword evidence="3" id="KW-0418">Kinase</keyword>
<sequence length="142" mass="15799">MADKYLISHDVGTSSNKTVLVDLQGNIISSAAASYPLLTPQPNWVEQNPDDYWDAIIKTTKHVLEASRISPQDVIGIIYTTQAMGIIPIDHDGFVLRPNISWVDGRAEIQAKKIMRKFFGEHLFKAIVGVKLMGKDVIPKLL</sequence>
<comment type="caution">
    <text evidence="5">The sequence shown here is derived from an EMBL/GenBank/DDBJ whole genome shotgun (WGS) entry which is preliminary data.</text>
</comment>
<reference evidence="5 6" key="1">
    <citation type="submission" date="2016-08" db="EMBL/GenBank/DDBJ databases">
        <title>Genome of Bacillus solimangrovi GH2-4.</title>
        <authorList>
            <person name="Lim S."/>
            <person name="Kim B.-C."/>
        </authorList>
    </citation>
    <scope>NUCLEOTIDE SEQUENCE [LARGE SCALE GENOMIC DNA]</scope>
    <source>
        <strain evidence="5 6">GH2-4</strain>
    </source>
</reference>
<accession>A0A1E5LJK1</accession>
<dbReference type="STRING" id="1305675.BFG57_08425"/>
<dbReference type="PANTHER" id="PTHR43095:SF5">
    <property type="entry name" value="XYLULOSE KINASE"/>
    <property type="match status" value="1"/>
</dbReference>
<dbReference type="InterPro" id="IPR043129">
    <property type="entry name" value="ATPase_NBD"/>
</dbReference>
<evidence type="ECO:0000259" key="4">
    <source>
        <dbReference type="Pfam" id="PF00370"/>
    </source>
</evidence>
<dbReference type="SUPFAM" id="SSF53067">
    <property type="entry name" value="Actin-like ATPase domain"/>
    <property type="match status" value="1"/>
</dbReference>
<dbReference type="InterPro" id="IPR050406">
    <property type="entry name" value="FGGY_Carb_Kinase"/>
</dbReference>
<gene>
    <name evidence="5" type="ORF">BFG57_08425</name>
</gene>